<accession>A0A8J2I785</accession>
<comment type="caution">
    <text evidence="3">The sequence shown here is derived from an EMBL/GenBank/DDBJ whole genome shotgun (WGS) entry which is preliminary data.</text>
</comment>
<feature type="compositionally biased region" description="Low complexity" evidence="1">
    <location>
        <begin position="13"/>
        <end position="31"/>
    </location>
</feature>
<proteinExistence type="predicted"/>
<protein>
    <recommendedName>
        <fullName evidence="2">BTB domain-containing protein</fullName>
    </recommendedName>
</protein>
<dbReference type="RefSeq" id="XP_043167312.1">
    <property type="nucleotide sequence ID" value="XM_043311377.1"/>
</dbReference>
<dbReference type="OrthoDB" id="3794120at2759"/>
<evidence type="ECO:0000259" key="2">
    <source>
        <dbReference type="Pfam" id="PF00651"/>
    </source>
</evidence>
<name>A0A8J2I785_9PLEO</name>
<dbReference type="AlphaFoldDB" id="A0A8J2I785"/>
<reference evidence="3" key="1">
    <citation type="submission" date="2021-05" db="EMBL/GenBank/DDBJ databases">
        <authorList>
            <person name="Stam R."/>
        </authorList>
    </citation>
    <scope>NUCLEOTIDE SEQUENCE</scope>
    <source>
        <strain evidence="3">CS162</strain>
    </source>
</reference>
<keyword evidence="4" id="KW-1185">Reference proteome</keyword>
<evidence type="ECO:0000256" key="1">
    <source>
        <dbReference type="SAM" id="MobiDB-lite"/>
    </source>
</evidence>
<feature type="region of interest" description="Disordered" evidence="1">
    <location>
        <begin position="1"/>
        <end position="45"/>
    </location>
</feature>
<sequence>MASTCKSEMDHFTTTTPPATSSRASTLPSASVERSSVSMEPPRMNDAADFKAYPHISDPVDYNPTQMLMQTPITIECGSDLETKLTLHEEILCCHSKQLQARFSKAKSARTQFAKSEKFRERMAAYMYPEITQKEFEDGHLEQLVKPLIKQASENYPLIGYASGIKKLIMDEVAAQISAKNIKKMVQKPSQIPSDLSLAGRLEILKPHAVQAVASQLFVRLHAINKAEVKKAEQDPLKAAAQHRLVLPDVEEVTVRLFMQWIYRGTFSYKGSEQLYSVLKLATQFGVDALATICLNKLYKAANDSLLHASSHGVSLRTLLGYGPDAATDDLVGVVFKHAVKNENTPKQLKSLVVDTLAAMLDPDLWQHVKDLVNHGMALQVIEAMIELRQHVKPETDDQ</sequence>
<dbReference type="InterPro" id="IPR011333">
    <property type="entry name" value="SKP1/BTB/POZ_sf"/>
</dbReference>
<dbReference type="Pfam" id="PF00651">
    <property type="entry name" value="BTB"/>
    <property type="match status" value="1"/>
</dbReference>
<dbReference type="Gene3D" id="3.30.710.10">
    <property type="entry name" value="Potassium Channel Kv1.1, Chain A"/>
    <property type="match status" value="1"/>
</dbReference>
<evidence type="ECO:0000313" key="4">
    <source>
        <dbReference type="Proteomes" id="UP000676310"/>
    </source>
</evidence>
<gene>
    <name evidence="3" type="ORF">ALTATR162_LOCUS3769</name>
</gene>
<dbReference type="Proteomes" id="UP000676310">
    <property type="component" value="Unassembled WGS sequence"/>
</dbReference>
<dbReference type="InterPro" id="IPR000210">
    <property type="entry name" value="BTB/POZ_dom"/>
</dbReference>
<dbReference type="SUPFAM" id="SSF54695">
    <property type="entry name" value="POZ domain"/>
    <property type="match status" value="1"/>
</dbReference>
<evidence type="ECO:0000313" key="3">
    <source>
        <dbReference type="EMBL" id="CAG5155655.1"/>
    </source>
</evidence>
<organism evidence="3 4">
    <name type="scientific">Alternaria atra</name>
    <dbReference type="NCBI Taxonomy" id="119953"/>
    <lineage>
        <taxon>Eukaryota</taxon>
        <taxon>Fungi</taxon>
        <taxon>Dikarya</taxon>
        <taxon>Ascomycota</taxon>
        <taxon>Pezizomycotina</taxon>
        <taxon>Dothideomycetes</taxon>
        <taxon>Pleosporomycetidae</taxon>
        <taxon>Pleosporales</taxon>
        <taxon>Pleosporineae</taxon>
        <taxon>Pleosporaceae</taxon>
        <taxon>Alternaria</taxon>
        <taxon>Alternaria sect. Ulocladioides</taxon>
    </lineage>
</organism>
<dbReference type="GeneID" id="67015361"/>
<feature type="domain" description="BTB" evidence="2">
    <location>
        <begin position="238"/>
        <end position="300"/>
    </location>
</feature>
<dbReference type="EMBL" id="CAJRGZ010000017">
    <property type="protein sequence ID" value="CAG5155655.1"/>
    <property type="molecule type" value="Genomic_DNA"/>
</dbReference>